<sequence>MCGIVGYFSSEHLSDSQWKQACALQKHRGPDAQGEAKSSRGLWCYGLGHQRLSILDLSGAGSQPMHHADTGALLIYNGEIYNYLELKAELEKIEGVSFSGGSDTEVVLAALVHWGVEEATRRFNGMWAFAYYSPTDDCVYLSRDRTGEKPLYFYFSDKELHFSSELKTLLLMTGKNFSLNMQAVGEYLSQSLLNTTCHTFFSDIEQVQPATIVSIDLSGEALKKDVSLYWDIHNISDVPVSEDEFIDQIRSTFLDSVEKRLRSDVPVGVLLSGGLDSSAIAAAVDKINGKNGHCRLLAAVSDDPRFDESPFIDKVAVHLNRSVEKVELPLSSDTLFSLLEEATFHSDSPIGSFSNIAHYLLMKKAKELGLTVVLSGQGADELLCGYRKFLGFYVQDLLRSKRYFKACKVLWDFWRNGAILNQFSWAEAKRYLPSIFQRGRRNILGPALKEYLPVNLGLKRGESLSSRQILDVERFSVPTLNHFEDKMSMAWSREIRLPFLDHRLMEQLLSAPSELKIKKGWTKYAMRKAVEPYLPSEITWRKDKQGFVNPQGEWLKKDLKKTVLDQYFHRDALIFKLDLINREQLLAHYNEYCSQSHGRETIWFKEIFNPLAMEVWLQMNRKYIKGL</sequence>
<feature type="binding site" evidence="9">
    <location>
        <begin position="375"/>
        <end position="376"/>
    </location>
    <ligand>
        <name>ATP</name>
        <dbReference type="ChEBI" id="CHEBI:30616"/>
    </ligand>
</feature>
<keyword evidence="4 9" id="KW-0547">Nucleotide-binding</keyword>
<dbReference type="InterPro" id="IPR017932">
    <property type="entry name" value="GATase_2_dom"/>
</dbReference>
<evidence type="ECO:0000313" key="11">
    <source>
        <dbReference type="EMBL" id="KEQ13082.1"/>
    </source>
</evidence>
<gene>
    <name evidence="11" type="ORF">GZ78_26360</name>
</gene>
<evidence type="ECO:0000259" key="10">
    <source>
        <dbReference type="PROSITE" id="PS51278"/>
    </source>
</evidence>
<dbReference type="InterPro" id="IPR051786">
    <property type="entry name" value="ASN_synthetase/amidase"/>
</dbReference>
<feature type="active site" description="For GATase activity" evidence="8">
    <location>
        <position position="2"/>
    </location>
</feature>
<feature type="binding site" evidence="9">
    <location>
        <position position="103"/>
    </location>
    <ligand>
        <name>L-glutamine</name>
        <dbReference type="ChEBI" id="CHEBI:58359"/>
    </ligand>
</feature>
<dbReference type="EC" id="6.3.5.4" evidence="3"/>
<dbReference type="RefSeq" id="WP_034842212.1">
    <property type="nucleotide sequence ID" value="NZ_JOKH01000009.1"/>
</dbReference>
<comment type="catalytic activity">
    <reaction evidence="7">
        <text>L-aspartate + L-glutamine + ATP + H2O = L-asparagine + L-glutamate + AMP + diphosphate + H(+)</text>
        <dbReference type="Rhea" id="RHEA:12228"/>
        <dbReference type="ChEBI" id="CHEBI:15377"/>
        <dbReference type="ChEBI" id="CHEBI:15378"/>
        <dbReference type="ChEBI" id="CHEBI:29985"/>
        <dbReference type="ChEBI" id="CHEBI:29991"/>
        <dbReference type="ChEBI" id="CHEBI:30616"/>
        <dbReference type="ChEBI" id="CHEBI:33019"/>
        <dbReference type="ChEBI" id="CHEBI:58048"/>
        <dbReference type="ChEBI" id="CHEBI:58359"/>
        <dbReference type="ChEBI" id="CHEBI:456215"/>
        <dbReference type="EC" id="6.3.5.4"/>
    </reaction>
</comment>
<keyword evidence="8" id="KW-0061">Asparagine biosynthesis</keyword>
<dbReference type="EMBL" id="JOKH01000009">
    <property type="protein sequence ID" value="KEQ13082.1"/>
    <property type="molecule type" value="Genomic_DNA"/>
</dbReference>
<dbReference type="Pfam" id="PF13522">
    <property type="entry name" value="GATase_6"/>
    <property type="match status" value="1"/>
</dbReference>
<dbReference type="GO" id="GO:0004066">
    <property type="term" value="F:asparagine synthase (glutamine-hydrolyzing) activity"/>
    <property type="evidence" value="ECO:0007669"/>
    <property type="project" value="UniProtKB-EC"/>
</dbReference>
<evidence type="ECO:0000313" key="12">
    <source>
        <dbReference type="Proteomes" id="UP000028073"/>
    </source>
</evidence>
<dbReference type="InterPro" id="IPR006426">
    <property type="entry name" value="Asn_synth_AEB"/>
</dbReference>
<evidence type="ECO:0000256" key="7">
    <source>
        <dbReference type="ARBA" id="ARBA00048741"/>
    </source>
</evidence>
<evidence type="ECO:0000256" key="4">
    <source>
        <dbReference type="ARBA" id="ARBA00022741"/>
    </source>
</evidence>
<dbReference type="OrthoDB" id="9763290at2"/>
<dbReference type="STRING" id="1137799.GZ78_26360"/>
<dbReference type="CDD" id="cd00712">
    <property type="entry name" value="AsnB"/>
    <property type="match status" value="1"/>
</dbReference>
<dbReference type="AlphaFoldDB" id="A0A081N3Q9"/>
<comment type="caution">
    <text evidence="11">The sequence shown here is derived from an EMBL/GenBank/DDBJ whole genome shotgun (WGS) entry which is preliminary data.</text>
</comment>
<dbReference type="GO" id="GO:0006529">
    <property type="term" value="P:asparagine biosynthetic process"/>
    <property type="evidence" value="ECO:0007669"/>
    <property type="project" value="UniProtKB-KW"/>
</dbReference>
<dbReference type="InterPro" id="IPR001962">
    <property type="entry name" value="Asn_synthase"/>
</dbReference>
<reference evidence="11 12" key="1">
    <citation type="submission" date="2014-06" db="EMBL/GenBank/DDBJ databases">
        <title>Whole Genome Sequences of Three Symbiotic Endozoicomonas Bacteria.</title>
        <authorList>
            <person name="Neave M.J."/>
            <person name="Apprill A."/>
            <person name="Voolstra C.R."/>
        </authorList>
    </citation>
    <scope>NUCLEOTIDE SEQUENCE [LARGE SCALE GENOMIC DNA]</scope>
    <source>
        <strain evidence="11 12">DSM 25634</strain>
    </source>
</reference>
<feature type="domain" description="Glutamine amidotransferase type-2" evidence="10">
    <location>
        <begin position="2"/>
        <end position="218"/>
    </location>
</feature>
<comment type="pathway">
    <text evidence="1">Amino-acid biosynthesis; L-asparagine biosynthesis; L-asparagine from L-aspartate (L-Gln route): step 1/1.</text>
</comment>
<dbReference type="PANTHER" id="PTHR43284:SF1">
    <property type="entry name" value="ASPARAGINE SYNTHETASE"/>
    <property type="match status" value="1"/>
</dbReference>
<feature type="binding site" evidence="9">
    <location>
        <position position="270"/>
    </location>
    <ligand>
        <name>ATP</name>
        <dbReference type="ChEBI" id="CHEBI:30616"/>
    </ligand>
</feature>
<dbReference type="PROSITE" id="PS51278">
    <property type="entry name" value="GATASE_TYPE_2"/>
    <property type="match status" value="1"/>
</dbReference>
<name>A0A081N3Q9_9GAMM</name>
<dbReference type="NCBIfam" id="TIGR01536">
    <property type="entry name" value="asn_synth_AEB"/>
    <property type="match status" value="1"/>
</dbReference>
<dbReference type="InterPro" id="IPR033738">
    <property type="entry name" value="AsnB_N"/>
</dbReference>
<dbReference type="Gene3D" id="3.60.20.10">
    <property type="entry name" value="Glutamine Phosphoribosylpyrophosphate, subunit 1, domain 1"/>
    <property type="match status" value="1"/>
</dbReference>
<dbReference type="Gene3D" id="3.40.50.620">
    <property type="entry name" value="HUPs"/>
    <property type="match status" value="1"/>
</dbReference>
<evidence type="ECO:0000256" key="2">
    <source>
        <dbReference type="ARBA" id="ARBA00005752"/>
    </source>
</evidence>
<comment type="similarity">
    <text evidence="2">Belongs to the asparagine synthetase family.</text>
</comment>
<evidence type="ECO:0000256" key="9">
    <source>
        <dbReference type="PIRSR" id="PIRSR001589-2"/>
    </source>
</evidence>
<dbReference type="GO" id="GO:0005524">
    <property type="term" value="F:ATP binding"/>
    <property type="evidence" value="ECO:0007669"/>
    <property type="project" value="UniProtKB-KW"/>
</dbReference>
<dbReference type="Proteomes" id="UP000028073">
    <property type="component" value="Unassembled WGS sequence"/>
</dbReference>
<evidence type="ECO:0000256" key="1">
    <source>
        <dbReference type="ARBA" id="ARBA00005187"/>
    </source>
</evidence>
<evidence type="ECO:0000256" key="6">
    <source>
        <dbReference type="ARBA" id="ARBA00022962"/>
    </source>
</evidence>
<keyword evidence="8" id="KW-0028">Amino-acid biosynthesis</keyword>
<dbReference type="eggNOG" id="COG0367">
    <property type="taxonomic scope" value="Bacteria"/>
</dbReference>
<keyword evidence="5 9" id="KW-0067">ATP-binding</keyword>
<dbReference type="SUPFAM" id="SSF56235">
    <property type="entry name" value="N-terminal nucleophile aminohydrolases (Ntn hydrolases)"/>
    <property type="match status" value="1"/>
</dbReference>
<evidence type="ECO:0000256" key="8">
    <source>
        <dbReference type="PIRSR" id="PIRSR001589-1"/>
    </source>
</evidence>
<dbReference type="Pfam" id="PF00733">
    <property type="entry name" value="Asn_synthase"/>
    <property type="match status" value="1"/>
</dbReference>
<dbReference type="PIRSF" id="PIRSF001589">
    <property type="entry name" value="Asn_synthetase_glu-h"/>
    <property type="match status" value="1"/>
</dbReference>
<dbReference type="SUPFAM" id="SSF52402">
    <property type="entry name" value="Adenine nucleotide alpha hydrolases-like"/>
    <property type="match status" value="1"/>
</dbReference>
<keyword evidence="6 8" id="KW-0315">Glutamine amidotransferase</keyword>
<accession>A0A081N3Q9</accession>
<dbReference type="InterPro" id="IPR029055">
    <property type="entry name" value="Ntn_hydrolases_N"/>
</dbReference>
<dbReference type="PANTHER" id="PTHR43284">
    <property type="entry name" value="ASPARAGINE SYNTHETASE (GLUTAMINE-HYDROLYZING)"/>
    <property type="match status" value="1"/>
</dbReference>
<keyword evidence="12" id="KW-1185">Reference proteome</keyword>
<protein>
    <recommendedName>
        <fullName evidence="3">asparagine synthase (glutamine-hydrolyzing)</fullName>
        <ecNumber evidence="3">6.3.5.4</ecNumber>
    </recommendedName>
</protein>
<evidence type="ECO:0000256" key="5">
    <source>
        <dbReference type="ARBA" id="ARBA00022840"/>
    </source>
</evidence>
<proteinExistence type="inferred from homology"/>
<dbReference type="InterPro" id="IPR014729">
    <property type="entry name" value="Rossmann-like_a/b/a_fold"/>
</dbReference>
<evidence type="ECO:0000256" key="3">
    <source>
        <dbReference type="ARBA" id="ARBA00012737"/>
    </source>
</evidence>
<dbReference type="CDD" id="cd01991">
    <property type="entry name" value="Asn_synthase_B_C"/>
    <property type="match status" value="1"/>
</dbReference>
<organism evidence="11 12">
    <name type="scientific">Endozoicomonas numazuensis</name>
    <dbReference type="NCBI Taxonomy" id="1137799"/>
    <lineage>
        <taxon>Bacteria</taxon>
        <taxon>Pseudomonadati</taxon>
        <taxon>Pseudomonadota</taxon>
        <taxon>Gammaproteobacteria</taxon>
        <taxon>Oceanospirillales</taxon>
        <taxon>Endozoicomonadaceae</taxon>
        <taxon>Endozoicomonas</taxon>
    </lineage>
</organism>